<keyword evidence="2" id="KW-0472">Membrane</keyword>
<organism evidence="3 4">
    <name type="scientific">Dovyalis caffra</name>
    <dbReference type="NCBI Taxonomy" id="77055"/>
    <lineage>
        <taxon>Eukaryota</taxon>
        <taxon>Viridiplantae</taxon>
        <taxon>Streptophyta</taxon>
        <taxon>Embryophyta</taxon>
        <taxon>Tracheophyta</taxon>
        <taxon>Spermatophyta</taxon>
        <taxon>Magnoliopsida</taxon>
        <taxon>eudicotyledons</taxon>
        <taxon>Gunneridae</taxon>
        <taxon>Pentapetalae</taxon>
        <taxon>rosids</taxon>
        <taxon>fabids</taxon>
        <taxon>Malpighiales</taxon>
        <taxon>Salicaceae</taxon>
        <taxon>Flacourtieae</taxon>
        <taxon>Dovyalis</taxon>
    </lineage>
</organism>
<protein>
    <submittedName>
        <fullName evidence="3">Uncharacterized protein</fullName>
    </submittedName>
</protein>
<proteinExistence type="inferred from homology"/>
<dbReference type="InterPro" id="IPR002528">
    <property type="entry name" value="MATE_fam"/>
</dbReference>
<dbReference type="EMBL" id="CAWUPB010000851">
    <property type="protein sequence ID" value="CAK7326676.1"/>
    <property type="molecule type" value="Genomic_DNA"/>
</dbReference>
<evidence type="ECO:0000313" key="4">
    <source>
        <dbReference type="Proteomes" id="UP001314170"/>
    </source>
</evidence>
<dbReference type="GO" id="GO:0042910">
    <property type="term" value="F:xenobiotic transmembrane transporter activity"/>
    <property type="evidence" value="ECO:0007669"/>
    <property type="project" value="InterPro"/>
</dbReference>
<feature type="transmembrane region" description="Helical" evidence="2">
    <location>
        <begin position="129"/>
        <end position="149"/>
    </location>
</feature>
<dbReference type="Proteomes" id="UP001314170">
    <property type="component" value="Unassembled WGS sequence"/>
</dbReference>
<evidence type="ECO:0000256" key="2">
    <source>
        <dbReference type="SAM" id="Phobius"/>
    </source>
</evidence>
<sequence length="279" mass="30547">SMELFHGIGEFFRFAIPSAVMICLQWWSYEIVVLLSGLLSNPQLETSVLSVCLTTTSTLYSIPYGMGAAVSTRVSNELGAGRSQAARIAVYTVMILAIIEVIIVSGTLFGTRDIFGYSFSNEKEVVDYVSNMAPLVCLSVILDGLQVVLSGVARGCGWQHIGAYVNLAAFYLCGVPVAAILGLWLQLKARGLWIGIQAGAILQTVLLSIITSCTNWEKQAKEARERIFERRSSAENILTVNEINDKRVPRFDYCKAICLSICWHHGTSANELWGHDTAA</sequence>
<dbReference type="Pfam" id="PF01554">
    <property type="entry name" value="MatE"/>
    <property type="match status" value="1"/>
</dbReference>
<dbReference type="GO" id="GO:0016020">
    <property type="term" value="C:membrane"/>
    <property type="evidence" value="ECO:0007669"/>
    <property type="project" value="InterPro"/>
</dbReference>
<name>A0AAV1R301_9ROSI</name>
<keyword evidence="2" id="KW-0812">Transmembrane</keyword>
<feature type="transmembrane region" description="Helical" evidence="2">
    <location>
        <begin position="88"/>
        <end position="109"/>
    </location>
</feature>
<feature type="non-terminal residue" evidence="3">
    <location>
        <position position="1"/>
    </location>
</feature>
<dbReference type="PANTHER" id="PTHR11206">
    <property type="entry name" value="MULTIDRUG RESISTANCE PROTEIN"/>
    <property type="match status" value="1"/>
</dbReference>
<evidence type="ECO:0000256" key="1">
    <source>
        <dbReference type="ARBA" id="ARBA00010199"/>
    </source>
</evidence>
<feature type="transmembrane region" description="Helical" evidence="2">
    <location>
        <begin position="191"/>
        <end position="216"/>
    </location>
</feature>
<dbReference type="AlphaFoldDB" id="A0AAV1R301"/>
<feature type="transmembrane region" description="Helical" evidence="2">
    <location>
        <begin position="12"/>
        <end position="28"/>
    </location>
</feature>
<comment type="caution">
    <text evidence="3">The sequence shown here is derived from an EMBL/GenBank/DDBJ whole genome shotgun (WGS) entry which is preliminary data.</text>
</comment>
<feature type="transmembrane region" description="Helical" evidence="2">
    <location>
        <begin position="161"/>
        <end position="185"/>
    </location>
</feature>
<keyword evidence="4" id="KW-1185">Reference proteome</keyword>
<keyword evidence="2" id="KW-1133">Transmembrane helix</keyword>
<reference evidence="3 4" key="1">
    <citation type="submission" date="2024-01" db="EMBL/GenBank/DDBJ databases">
        <authorList>
            <person name="Waweru B."/>
        </authorList>
    </citation>
    <scope>NUCLEOTIDE SEQUENCE [LARGE SCALE GENOMIC DNA]</scope>
</reference>
<accession>A0AAV1R301</accession>
<evidence type="ECO:0000313" key="3">
    <source>
        <dbReference type="EMBL" id="CAK7326676.1"/>
    </source>
</evidence>
<dbReference type="GO" id="GO:0015297">
    <property type="term" value="F:antiporter activity"/>
    <property type="evidence" value="ECO:0007669"/>
    <property type="project" value="InterPro"/>
</dbReference>
<gene>
    <name evidence="3" type="ORF">DCAF_LOCUS4379</name>
</gene>
<comment type="similarity">
    <text evidence="1">Belongs to the multi antimicrobial extrusion (MATE) (TC 2.A.66.1) family.</text>
</comment>